<evidence type="ECO:0000313" key="1">
    <source>
        <dbReference type="EMBL" id="BDD10008.1"/>
    </source>
</evidence>
<accession>A0AAU9CPM0</accession>
<proteinExistence type="predicted"/>
<dbReference type="KEGG" id="fax:FUAX_24400"/>
<keyword evidence="2" id="KW-1185">Reference proteome</keyword>
<organism evidence="1 2">
    <name type="scientific">Fulvitalea axinellae</name>
    <dbReference type="NCBI Taxonomy" id="1182444"/>
    <lineage>
        <taxon>Bacteria</taxon>
        <taxon>Pseudomonadati</taxon>
        <taxon>Bacteroidota</taxon>
        <taxon>Cytophagia</taxon>
        <taxon>Cytophagales</taxon>
        <taxon>Persicobacteraceae</taxon>
        <taxon>Fulvitalea</taxon>
    </lineage>
</organism>
<sequence length="285" mass="34034">MYKGICEIRLFHGYYNRYVGDDMVLEPVFQSSELMKQHGIFVKRYPYGLRLCMESAKLDVLKTTLDRNPLELYFYFKDVQPYMDMVSKLELRTSTEYHYFEPNEVESGAITFSHKKATLPEFYEGDDTEQLLTHEYVSELKKYGFRVWGLVKVVLERDMLEEDVSPSVFDFRIEGRAVEWRYRIVDTRGKFDQMQINVPEWSDVKFGEHKLVKLVNGIEAKEFRSEGRRSIREFDDLVVTLEMFWLNERTKRRVAMELPRPECEKLKCERVGEEKNVFSTVYVYV</sequence>
<dbReference type="RefSeq" id="WP_338391589.1">
    <property type="nucleotide sequence ID" value="NZ_AP025314.1"/>
</dbReference>
<dbReference type="EMBL" id="AP025314">
    <property type="protein sequence ID" value="BDD10008.1"/>
    <property type="molecule type" value="Genomic_DNA"/>
</dbReference>
<evidence type="ECO:0000313" key="2">
    <source>
        <dbReference type="Proteomes" id="UP001348817"/>
    </source>
</evidence>
<protein>
    <submittedName>
        <fullName evidence="1">Uncharacterized protein</fullName>
    </submittedName>
</protein>
<dbReference type="AlphaFoldDB" id="A0AAU9CPM0"/>
<gene>
    <name evidence="1" type="ORF">FUAX_24400</name>
</gene>
<dbReference type="Proteomes" id="UP001348817">
    <property type="component" value="Chromosome"/>
</dbReference>
<name>A0AAU9CPM0_9BACT</name>
<reference evidence="1 2" key="1">
    <citation type="submission" date="2021-12" db="EMBL/GenBank/DDBJ databases">
        <title>Genome sequencing of bacteria with rrn-lacking chromosome and rrn-plasmid.</title>
        <authorList>
            <person name="Anda M."/>
            <person name="Iwasaki W."/>
        </authorList>
    </citation>
    <scope>NUCLEOTIDE SEQUENCE [LARGE SCALE GENOMIC DNA]</scope>
    <source>
        <strain evidence="1 2">DSM 100852</strain>
    </source>
</reference>